<evidence type="ECO:0000256" key="3">
    <source>
        <dbReference type="ARBA" id="ARBA00023052"/>
    </source>
</evidence>
<evidence type="ECO:0000256" key="4">
    <source>
        <dbReference type="SAM" id="Phobius"/>
    </source>
</evidence>
<dbReference type="STRING" id="34097.SAMN02745150_00486"/>
<evidence type="ECO:0000256" key="2">
    <source>
        <dbReference type="ARBA" id="ARBA00007131"/>
    </source>
</evidence>
<sequence length="270" mass="29619">MAKISVTELEKKAKQARRILIEMMHQSNIVAHLGGSFSAMDLAVAVYAMFISDLNAPGRSRLILSKGHVAVMAYAILYSYGCVKEDEFCTLKQLNSRLQGHPDINKIPEMEMNTGLLGQGLAVAMGMAYGRKLTGNTHKVFALCGDAELHEGQIWETAQQAAHFKLDNLVAIIDCNKLSSHDPVDEVINLGSLQDKFSAFGWDARIIKDGNDMQQIFDAFEGLSQTYEKPVVFIAHTIKGKGVSLFENNPDSHSITLNGASYQKALAELS</sequence>
<dbReference type="OrthoDB" id="8732661at2"/>
<keyword evidence="4" id="KW-1133">Transmembrane helix</keyword>
<feature type="transmembrane region" description="Helical" evidence="4">
    <location>
        <begin position="62"/>
        <end position="81"/>
    </location>
</feature>
<dbReference type="Proteomes" id="UP000240042">
    <property type="component" value="Unassembled WGS sequence"/>
</dbReference>
<keyword evidence="7" id="KW-1185">Reference proteome</keyword>
<feature type="transmembrane region" description="Helical" evidence="4">
    <location>
        <begin position="29"/>
        <end position="50"/>
    </location>
</feature>
<comment type="similarity">
    <text evidence="2">Belongs to the transketolase family.</text>
</comment>
<dbReference type="AlphaFoldDB" id="A0A1I1DBT9"/>
<evidence type="ECO:0000313" key="7">
    <source>
        <dbReference type="Proteomes" id="UP000240042"/>
    </source>
</evidence>
<name>A0A1I1DBT9_BREAD</name>
<dbReference type="Gene3D" id="3.40.50.970">
    <property type="match status" value="1"/>
</dbReference>
<evidence type="ECO:0000259" key="5">
    <source>
        <dbReference type="Pfam" id="PF00456"/>
    </source>
</evidence>
<reference evidence="7" key="1">
    <citation type="submission" date="2016-10" db="EMBL/GenBank/DDBJ databases">
        <authorList>
            <person name="Varghese N."/>
            <person name="Submissions S."/>
        </authorList>
    </citation>
    <scope>NUCLEOTIDE SEQUENCE [LARGE SCALE GENOMIC DNA]</scope>
    <source>
        <strain evidence="7">ATCC 43811</strain>
    </source>
</reference>
<keyword evidence="4" id="KW-0812">Transmembrane</keyword>
<evidence type="ECO:0000313" key="6">
    <source>
        <dbReference type="EMBL" id="SFB72254.1"/>
    </source>
</evidence>
<feature type="domain" description="Transketolase N-terminal" evidence="5">
    <location>
        <begin position="12"/>
        <end position="260"/>
    </location>
</feature>
<evidence type="ECO:0000256" key="1">
    <source>
        <dbReference type="ARBA" id="ARBA00001964"/>
    </source>
</evidence>
<dbReference type="SUPFAM" id="SSF52518">
    <property type="entry name" value="Thiamin diphosphate-binding fold (THDP-binding)"/>
    <property type="match status" value="1"/>
</dbReference>
<gene>
    <name evidence="6" type="ORF">SAMN02745150_00486</name>
</gene>
<dbReference type="CDD" id="cd02012">
    <property type="entry name" value="TPP_TK"/>
    <property type="match status" value="1"/>
</dbReference>
<dbReference type="Pfam" id="PF00456">
    <property type="entry name" value="Transketolase_N"/>
    <property type="match status" value="1"/>
</dbReference>
<comment type="cofactor">
    <cofactor evidence="1">
        <name>thiamine diphosphate</name>
        <dbReference type="ChEBI" id="CHEBI:58937"/>
    </cofactor>
</comment>
<protein>
    <submittedName>
        <fullName evidence="6">Transketolase</fullName>
    </submittedName>
</protein>
<dbReference type="PANTHER" id="PTHR47514">
    <property type="entry name" value="TRANSKETOLASE N-TERMINAL SECTION-RELATED"/>
    <property type="match status" value="1"/>
</dbReference>
<dbReference type="EMBL" id="FOKY01000001">
    <property type="protein sequence ID" value="SFB72254.1"/>
    <property type="molecule type" value="Genomic_DNA"/>
</dbReference>
<organism evidence="6 7">
    <name type="scientific">Brevinema andersonii</name>
    <dbReference type="NCBI Taxonomy" id="34097"/>
    <lineage>
        <taxon>Bacteria</taxon>
        <taxon>Pseudomonadati</taxon>
        <taxon>Spirochaetota</taxon>
        <taxon>Spirochaetia</taxon>
        <taxon>Brevinematales</taxon>
        <taxon>Brevinemataceae</taxon>
        <taxon>Brevinema</taxon>
    </lineage>
</organism>
<keyword evidence="4" id="KW-0472">Membrane</keyword>
<dbReference type="InterPro" id="IPR005474">
    <property type="entry name" value="Transketolase_N"/>
</dbReference>
<dbReference type="InterPro" id="IPR029061">
    <property type="entry name" value="THDP-binding"/>
</dbReference>
<proteinExistence type="inferred from homology"/>
<keyword evidence="3" id="KW-0786">Thiamine pyrophosphate</keyword>
<accession>A0A1I1DBT9</accession>
<dbReference type="PANTHER" id="PTHR47514:SF1">
    <property type="entry name" value="TRANSKETOLASE N-TERMINAL SECTION-RELATED"/>
    <property type="match status" value="1"/>
</dbReference>